<accession>A0A0F8A0H6</accession>
<name>A0A0F8A0H6_9HYPO</name>
<feature type="region of interest" description="Disordered" evidence="1">
    <location>
        <begin position="1"/>
        <end position="36"/>
    </location>
</feature>
<evidence type="ECO:0000313" key="3">
    <source>
        <dbReference type="Proteomes" id="UP000054481"/>
    </source>
</evidence>
<dbReference type="AlphaFoldDB" id="A0A0F8A0H6"/>
<dbReference type="EMBL" id="KQ030864">
    <property type="protein sequence ID" value="KJZ68554.1"/>
    <property type="molecule type" value="Genomic_DNA"/>
</dbReference>
<gene>
    <name evidence="2" type="ORF">HIM_12050</name>
</gene>
<sequence length="81" mass="9256">MSGYVTKGDTDQPDGEAAERDDSSENPFSEPELQKLWDKGVEQRNRYWLIRRAVQRGERRVPSQWGLPVMLSECSIDDGDA</sequence>
<dbReference type="Proteomes" id="UP000054481">
    <property type="component" value="Unassembled WGS sequence"/>
</dbReference>
<organism evidence="2 3">
    <name type="scientific">Hirsutella minnesotensis 3608</name>
    <dbReference type="NCBI Taxonomy" id="1043627"/>
    <lineage>
        <taxon>Eukaryota</taxon>
        <taxon>Fungi</taxon>
        <taxon>Dikarya</taxon>
        <taxon>Ascomycota</taxon>
        <taxon>Pezizomycotina</taxon>
        <taxon>Sordariomycetes</taxon>
        <taxon>Hypocreomycetidae</taxon>
        <taxon>Hypocreales</taxon>
        <taxon>Ophiocordycipitaceae</taxon>
        <taxon>Hirsutella</taxon>
    </lineage>
</organism>
<evidence type="ECO:0000256" key="1">
    <source>
        <dbReference type="SAM" id="MobiDB-lite"/>
    </source>
</evidence>
<evidence type="ECO:0000313" key="2">
    <source>
        <dbReference type="EMBL" id="KJZ68554.1"/>
    </source>
</evidence>
<reference evidence="2 3" key="1">
    <citation type="journal article" date="2014" name="Genome Biol. Evol.">
        <title>Comparative genomics and transcriptomics analyses reveal divergent lifestyle features of nematode endoparasitic fungus Hirsutella minnesotensis.</title>
        <authorList>
            <person name="Lai Y."/>
            <person name="Liu K."/>
            <person name="Zhang X."/>
            <person name="Zhang X."/>
            <person name="Li K."/>
            <person name="Wang N."/>
            <person name="Shu C."/>
            <person name="Wu Y."/>
            <person name="Wang C."/>
            <person name="Bushley K.E."/>
            <person name="Xiang M."/>
            <person name="Liu X."/>
        </authorList>
    </citation>
    <scope>NUCLEOTIDE SEQUENCE [LARGE SCALE GENOMIC DNA]</scope>
    <source>
        <strain evidence="2 3">3608</strain>
    </source>
</reference>
<proteinExistence type="predicted"/>
<protein>
    <submittedName>
        <fullName evidence="2">Uncharacterized protein</fullName>
    </submittedName>
</protein>
<keyword evidence="3" id="KW-1185">Reference proteome</keyword>